<gene>
    <name evidence="1" type="ORF">GWK47_040980</name>
</gene>
<comment type="caution">
    <text evidence="1">The sequence shown here is derived from an EMBL/GenBank/DDBJ whole genome shotgun (WGS) entry which is preliminary data.</text>
</comment>
<accession>A0A8J4YBL9</accession>
<evidence type="ECO:0000313" key="2">
    <source>
        <dbReference type="Proteomes" id="UP000770661"/>
    </source>
</evidence>
<organism evidence="1 2">
    <name type="scientific">Chionoecetes opilio</name>
    <name type="common">Atlantic snow crab</name>
    <name type="synonym">Cancer opilio</name>
    <dbReference type="NCBI Taxonomy" id="41210"/>
    <lineage>
        <taxon>Eukaryota</taxon>
        <taxon>Metazoa</taxon>
        <taxon>Ecdysozoa</taxon>
        <taxon>Arthropoda</taxon>
        <taxon>Crustacea</taxon>
        <taxon>Multicrustacea</taxon>
        <taxon>Malacostraca</taxon>
        <taxon>Eumalacostraca</taxon>
        <taxon>Eucarida</taxon>
        <taxon>Decapoda</taxon>
        <taxon>Pleocyemata</taxon>
        <taxon>Brachyura</taxon>
        <taxon>Eubrachyura</taxon>
        <taxon>Majoidea</taxon>
        <taxon>Majidae</taxon>
        <taxon>Chionoecetes</taxon>
    </lineage>
</organism>
<dbReference type="Proteomes" id="UP000770661">
    <property type="component" value="Unassembled WGS sequence"/>
</dbReference>
<reference evidence="1" key="1">
    <citation type="submission" date="2020-07" db="EMBL/GenBank/DDBJ databases">
        <title>The High-quality genome of the commercially important snow crab, Chionoecetes opilio.</title>
        <authorList>
            <person name="Jeong J.-H."/>
            <person name="Ryu S."/>
        </authorList>
    </citation>
    <scope>NUCLEOTIDE SEQUENCE</scope>
    <source>
        <strain evidence="1">MADBK_172401_WGS</strain>
        <tissue evidence="1">Digestive gland</tissue>
    </source>
</reference>
<keyword evidence="2" id="KW-1185">Reference proteome</keyword>
<dbReference type="EMBL" id="JACEEZ010007157">
    <property type="protein sequence ID" value="KAG0724242.1"/>
    <property type="molecule type" value="Genomic_DNA"/>
</dbReference>
<dbReference type="AlphaFoldDB" id="A0A8J4YBL9"/>
<sequence>MDPPRSLPRSTTVGGSVSRFDRFLAIKGLCIGQLGVLATALPAPDPPLPCLSKGRPLHQKTSRSFVRWGRCSGPHPSHGGKLPGDRPFCCFQCGGHHGLGLPTALSTRRPTTVRQAGSRKGCPFPLHQTVVCGSPTPRNSGHPPPSRPPHYAIPYGCIATQGSPPRCRLFLCCQGENRYTAYRT</sequence>
<protein>
    <submittedName>
        <fullName evidence="1">Uncharacterized protein</fullName>
    </submittedName>
</protein>
<name>A0A8J4YBL9_CHIOP</name>
<proteinExistence type="predicted"/>
<evidence type="ECO:0000313" key="1">
    <source>
        <dbReference type="EMBL" id="KAG0724242.1"/>
    </source>
</evidence>
<dbReference type="OrthoDB" id="6779801at2759"/>